<dbReference type="AlphaFoldDB" id="A0A1R2B6V2"/>
<feature type="transmembrane region" description="Helical" evidence="7">
    <location>
        <begin position="207"/>
        <end position="234"/>
    </location>
</feature>
<protein>
    <recommendedName>
        <fullName evidence="7">Palmitoyltransferase</fullName>
        <ecNumber evidence="7">2.3.1.225</ecNumber>
    </recommendedName>
</protein>
<evidence type="ECO:0000256" key="3">
    <source>
        <dbReference type="ARBA" id="ARBA00022692"/>
    </source>
</evidence>
<evidence type="ECO:0000256" key="8">
    <source>
        <dbReference type="SAM" id="MobiDB-lite"/>
    </source>
</evidence>
<comment type="catalytic activity">
    <reaction evidence="7">
        <text>L-cysteinyl-[protein] + hexadecanoyl-CoA = S-hexadecanoyl-L-cysteinyl-[protein] + CoA</text>
        <dbReference type="Rhea" id="RHEA:36683"/>
        <dbReference type="Rhea" id="RHEA-COMP:10131"/>
        <dbReference type="Rhea" id="RHEA-COMP:11032"/>
        <dbReference type="ChEBI" id="CHEBI:29950"/>
        <dbReference type="ChEBI" id="CHEBI:57287"/>
        <dbReference type="ChEBI" id="CHEBI:57379"/>
        <dbReference type="ChEBI" id="CHEBI:74151"/>
        <dbReference type="EC" id="2.3.1.225"/>
    </reaction>
</comment>
<gene>
    <name evidence="10" type="ORF">SteCoe_29056</name>
</gene>
<keyword evidence="6 7" id="KW-0012">Acyltransferase</keyword>
<feature type="region of interest" description="Disordered" evidence="8">
    <location>
        <begin position="132"/>
        <end position="158"/>
    </location>
</feature>
<keyword evidence="4 7" id="KW-1133">Transmembrane helix</keyword>
<feature type="transmembrane region" description="Helical" evidence="7">
    <location>
        <begin position="246"/>
        <end position="270"/>
    </location>
</feature>
<dbReference type="OrthoDB" id="9909019at2759"/>
<dbReference type="InterPro" id="IPR039859">
    <property type="entry name" value="PFA4/ZDH16/20/ERF2-like"/>
</dbReference>
<evidence type="ECO:0000313" key="11">
    <source>
        <dbReference type="Proteomes" id="UP000187209"/>
    </source>
</evidence>
<keyword evidence="11" id="KW-1185">Reference proteome</keyword>
<organism evidence="10 11">
    <name type="scientific">Stentor coeruleus</name>
    <dbReference type="NCBI Taxonomy" id="5963"/>
    <lineage>
        <taxon>Eukaryota</taxon>
        <taxon>Sar</taxon>
        <taxon>Alveolata</taxon>
        <taxon>Ciliophora</taxon>
        <taxon>Postciliodesmatophora</taxon>
        <taxon>Heterotrichea</taxon>
        <taxon>Heterotrichida</taxon>
        <taxon>Stentoridae</taxon>
        <taxon>Stentor</taxon>
    </lineage>
</organism>
<evidence type="ECO:0000256" key="4">
    <source>
        <dbReference type="ARBA" id="ARBA00022989"/>
    </source>
</evidence>
<feature type="transmembrane region" description="Helical" evidence="7">
    <location>
        <begin position="44"/>
        <end position="77"/>
    </location>
</feature>
<comment type="caution">
    <text evidence="10">The sequence shown here is derived from an EMBL/GenBank/DDBJ whole genome shotgun (WGS) entry which is preliminary data.</text>
</comment>
<feature type="transmembrane region" description="Helical" evidence="7">
    <location>
        <begin position="97"/>
        <end position="117"/>
    </location>
</feature>
<reference evidence="10 11" key="1">
    <citation type="submission" date="2016-11" db="EMBL/GenBank/DDBJ databases">
        <title>The macronuclear genome of Stentor coeruleus: a giant cell with tiny introns.</title>
        <authorList>
            <person name="Slabodnick M."/>
            <person name="Ruby J.G."/>
            <person name="Reiff S.B."/>
            <person name="Swart E.C."/>
            <person name="Gosai S."/>
            <person name="Prabakaran S."/>
            <person name="Witkowska E."/>
            <person name="Larue G.E."/>
            <person name="Fisher S."/>
            <person name="Freeman R.M."/>
            <person name="Gunawardena J."/>
            <person name="Chu W."/>
            <person name="Stover N.A."/>
            <person name="Gregory B.D."/>
            <person name="Nowacki M."/>
            <person name="Derisi J."/>
            <person name="Roy S.W."/>
            <person name="Marshall W.F."/>
            <person name="Sood P."/>
        </authorList>
    </citation>
    <scope>NUCLEOTIDE SEQUENCE [LARGE SCALE GENOMIC DNA]</scope>
    <source>
        <strain evidence="10">WM001</strain>
    </source>
</reference>
<dbReference type="EC" id="2.3.1.225" evidence="7"/>
<evidence type="ECO:0000313" key="10">
    <source>
        <dbReference type="EMBL" id="OMJ72492.1"/>
    </source>
</evidence>
<keyword evidence="2 7" id="KW-0808">Transferase</keyword>
<evidence type="ECO:0000256" key="6">
    <source>
        <dbReference type="ARBA" id="ARBA00023315"/>
    </source>
</evidence>
<name>A0A1R2B6V2_9CILI</name>
<evidence type="ECO:0000256" key="5">
    <source>
        <dbReference type="ARBA" id="ARBA00023136"/>
    </source>
</evidence>
<feature type="compositionally biased region" description="Basic and acidic residues" evidence="8">
    <location>
        <begin position="148"/>
        <end position="158"/>
    </location>
</feature>
<dbReference type="InterPro" id="IPR001594">
    <property type="entry name" value="Palmitoyltrfase_DHHC"/>
</dbReference>
<accession>A0A1R2B6V2</accession>
<dbReference type="GO" id="GO:0019706">
    <property type="term" value="F:protein-cysteine S-palmitoyltransferase activity"/>
    <property type="evidence" value="ECO:0007669"/>
    <property type="project" value="UniProtKB-EC"/>
</dbReference>
<feature type="domain" description="Palmitoyltransferase DHHC" evidence="9">
    <location>
        <begin position="161"/>
        <end position="284"/>
    </location>
</feature>
<comment type="subcellular location">
    <subcellularLocation>
        <location evidence="1">Membrane</location>
        <topology evidence="1">Multi-pass membrane protein</topology>
    </subcellularLocation>
</comment>
<keyword evidence="3 7" id="KW-0812">Transmembrane</keyword>
<dbReference type="Pfam" id="PF01529">
    <property type="entry name" value="DHHC"/>
    <property type="match status" value="1"/>
</dbReference>
<dbReference type="GO" id="GO:0016020">
    <property type="term" value="C:membrane"/>
    <property type="evidence" value="ECO:0007669"/>
    <property type="project" value="UniProtKB-SubCell"/>
</dbReference>
<comment type="domain">
    <text evidence="7">The DHHC domain is required for palmitoyltransferase activity.</text>
</comment>
<proteinExistence type="inferred from homology"/>
<evidence type="ECO:0000256" key="7">
    <source>
        <dbReference type="RuleBase" id="RU079119"/>
    </source>
</evidence>
<sequence>MGEAEQSFSSITISKACANIEADLSNHLPPWKESSLSQKVHISILYFLICLPVIVLLSVVIGGYIIYVTLYIYYLIADGDDTPEIYYWHSDTEKENARIRGIIFLVIQTWSLFWFLISHGRAMFTDPGQIPDSRQWEVPSDGNSESSEDQKRLAERSKKGYSRSCNHCKKKKPDRTHHCRQCNRCNLKMDHHCNWIANCVGFFNYKYFFVMVFYGSVLLGLFIATFWECVVVILHDSDSSTELCLFVVLSYSLISLLGIAVIGFCFFHIWQMRNNYTTIEFCEKKRKDVPGYNKSPFDRGGWYENFKEALGDKPWMWLFPTNYRTPDGGLYFK</sequence>
<dbReference type="Proteomes" id="UP000187209">
    <property type="component" value="Unassembled WGS sequence"/>
</dbReference>
<dbReference type="PROSITE" id="PS50216">
    <property type="entry name" value="DHHC"/>
    <property type="match status" value="1"/>
</dbReference>
<dbReference type="PANTHER" id="PTHR12246">
    <property type="entry name" value="PALMITOYLTRANSFERASE ZDHHC16"/>
    <property type="match status" value="1"/>
</dbReference>
<evidence type="ECO:0000256" key="1">
    <source>
        <dbReference type="ARBA" id="ARBA00004141"/>
    </source>
</evidence>
<evidence type="ECO:0000259" key="9">
    <source>
        <dbReference type="Pfam" id="PF01529"/>
    </source>
</evidence>
<dbReference type="EMBL" id="MPUH01000897">
    <property type="protein sequence ID" value="OMJ72492.1"/>
    <property type="molecule type" value="Genomic_DNA"/>
</dbReference>
<comment type="similarity">
    <text evidence="7">Belongs to the DHHC palmitoyltransferase family.</text>
</comment>
<evidence type="ECO:0000256" key="2">
    <source>
        <dbReference type="ARBA" id="ARBA00022679"/>
    </source>
</evidence>
<keyword evidence="5 7" id="KW-0472">Membrane</keyword>